<dbReference type="STRING" id="126957.T1IQE3"/>
<dbReference type="InterPro" id="IPR000618">
    <property type="entry name" value="Insect_cuticle"/>
</dbReference>
<feature type="chain" id="PRO_5004589955" evidence="3">
    <location>
        <begin position="17"/>
        <end position="197"/>
    </location>
</feature>
<dbReference type="AlphaFoldDB" id="T1IQE3"/>
<protein>
    <submittedName>
        <fullName evidence="4">Uncharacterized protein</fullName>
    </submittedName>
</protein>
<proteinExistence type="predicted"/>
<dbReference type="EMBL" id="JH431307">
    <property type="status" value="NOT_ANNOTATED_CDS"/>
    <property type="molecule type" value="Genomic_DNA"/>
</dbReference>
<evidence type="ECO:0000313" key="5">
    <source>
        <dbReference type="Proteomes" id="UP000014500"/>
    </source>
</evidence>
<organism evidence="4 5">
    <name type="scientific">Strigamia maritima</name>
    <name type="common">European centipede</name>
    <name type="synonym">Geophilus maritimus</name>
    <dbReference type="NCBI Taxonomy" id="126957"/>
    <lineage>
        <taxon>Eukaryota</taxon>
        <taxon>Metazoa</taxon>
        <taxon>Ecdysozoa</taxon>
        <taxon>Arthropoda</taxon>
        <taxon>Myriapoda</taxon>
        <taxon>Chilopoda</taxon>
        <taxon>Pleurostigmophora</taxon>
        <taxon>Geophilomorpha</taxon>
        <taxon>Linotaeniidae</taxon>
        <taxon>Strigamia</taxon>
    </lineage>
</organism>
<dbReference type="EnsemblMetazoa" id="SMAR003255-RA">
    <property type="protein sequence ID" value="SMAR003255-PA"/>
    <property type="gene ID" value="SMAR003255"/>
</dbReference>
<dbReference type="HOGENOM" id="CLU_1385762_0_0_1"/>
<evidence type="ECO:0000256" key="2">
    <source>
        <dbReference type="PROSITE-ProRule" id="PRU00497"/>
    </source>
</evidence>
<dbReference type="Proteomes" id="UP000014500">
    <property type="component" value="Unassembled WGS sequence"/>
</dbReference>
<dbReference type="OMA" id="ISHRPHQ"/>
<dbReference type="PRINTS" id="PR00947">
    <property type="entry name" value="CUTICLE"/>
</dbReference>
<dbReference type="InterPro" id="IPR050468">
    <property type="entry name" value="Cuticle_Struct_Prot"/>
</dbReference>
<dbReference type="GO" id="GO:0062129">
    <property type="term" value="C:chitin-based extracellular matrix"/>
    <property type="evidence" value="ECO:0007669"/>
    <property type="project" value="TreeGrafter"/>
</dbReference>
<accession>T1IQE3</accession>
<evidence type="ECO:0000313" key="4">
    <source>
        <dbReference type="EnsemblMetazoa" id="SMAR003255-PA"/>
    </source>
</evidence>
<reference evidence="4" key="2">
    <citation type="submission" date="2015-02" db="UniProtKB">
        <authorList>
            <consortium name="EnsemblMetazoa"/>
        </authorList>
    </citation>
    <scope>IDENTIFICATION</scope>
</reference>
<keyword evidence="5" id="KW-1185">Reference proteome</keyword>
<dbReference type="GO" id="GO:0008010">
    <property type="term" value="F:structural constituent of chitin-based larval cuticle"/>
    <property type="evidence" value="ECO:0007669"/>
    <property type="project" value="TreeGrafter"/>
</dbReference>
<dbReference type="PANTHER" id="PTHR10380">
    <property type="entry name" value="CUTICLE PROTEIN"/>
    <property type="match status" value="1"/>
</dbReference>
<dbReference type="PhylomeDB" id="T1IQE3"/>
<evidence type="ECO:0000256" key="1">
    <source>
        <dbReference type="ARBA" id="ARBA00022460"/>
    </source>
</evidence>
<dbReference type="PROSITE" id="PS00233">
    <property type="entry name" value="CHIT_BIND_RR_1"/>
    <property type="match status" value="1"/>
</dbReference>
<dbReference type="eggNOG" id="ENOG502RYTI">
    <property type="taxonomic scope" value="Eukaryota"/>
</dbReference>
<dbReference type="PROSITE" id="PS51155">
    <property type="entry name" value="CHIT_BIND_RR_2"/>
    <property type="match status" value="1"/>
</dbReference>
<dbReference type="PANTHER" id="PTHR10380:SF196">
    <property type="entry name" value="CUTICULAR PROTEIN 72EA"/>
    <property type="match status" value="1"/>
</dbReference>
<reference evidence="5" key="1">
    <citation type="submission" date="2011-05" db="EMBL/GenBank/DDBJ databases">
        <authorList>
            <person name="Richards S.R."/>
            <person name="Qu J."/>
            <person name="Jiang H."/>
            <person name="Jhangiani S.N."/>
            <person name="Agravi P."/>
            <person name="Goodspeed R."/>
            <person name="Gross S."/>
            <person name="Mandapat C."/>
            <person name="Jackson L."/>
            <person name="Mathew T."/>
            <person name="Pu L."/>
            <person name="Thornton R."/>
            <person name="Saada N."/>
            <person name="Wilczek-Boney K.B."/>
            <person name="Lee S."/>
            <person name="Kovar C."/>
            <person name="Wu Y."/>
            <person name="Scherer S.E."/>
            <person name="Worley K.C."/>
            <person name="Muzny D.M."/>
            <person name="Gibbs R."/>
        </authorList>
    </citation>
    <scope>NUCLEOTIDE SEQUENCE</scope>
    <source>
        <strain evidence="5">Brora</strain>
    </source>
</reference>
<name>T1IQE3_STRMM</name>
<dbReference type="InterPro" id="IPR031311">
    <property type="entry name" value="CHIT_BIND_RR_consensus"/>
</dbReference>
<sequence length="197" mass="20572">MFKVAIFACVLAFASAGFLNYAYPGPHIYAYAAPAPIISSSQYKAQDTLGQYNYGYATGNGIAQSETRGISGEVAGGYSYTSPEGKQVKISYTAGEGGFKASGDAIPKAPEPTAEVDAATKEHLAAKVEAAAKAAADPEPEPIAYADPIAYAGHFPYAYTKTIHPAIAYAAPHHVKVVYAQPNISPPSAYSYSFSTA</sequence>
<evidence type="ECO:0000256" key="3">
    <source>
        <dbReference type="SAM" id="SignalP"/>
    </source>
</evidence>
<feature type="signal peptide" evidence="3">
    <location>
        <begin position="1"/>
        <end position="16"/>
    </location>
</feature>
<keyword evidence="1 2" id="KW-0193">Cuticle</keyword>
<dbReference type="Pfam" id="PF00379">
    <property type="entry name" value="Chitin_bind_4"/>
    <property type="match status" value="1"/>
</dbReference>
<keyword evidence="3" id="KW-0732">Signal</keyword>